<name>A0A3Q7G539_SOLLC</name>
<keyword evidence="2" id="KW-1185">Reference proteome</keyword>
<dbReference type="PANTHER" id="PTHR37616:SF3">
    <property type="entry name" value="BZIP DOMAIN-CONTAINING PROTEIN"/>
    <property type="match status" value="1"/>
</dbReference>
<evidence type="ECO:0000313" key="1">
    <source>
        <dbReference type="EnsemblPlants" id="Solyc04g051063.1.1"/>
    </source>
</evidence>
<dbReference type="EnsemblPlants" id="Solyc04g051063.1.1">
    <property type="protein sequence ID" value="Solyc04g051063.1.1"/>
    <property type="gene ID" value="Solyc04g051063.1"/>
</dbReference>
<accession>A0A3Q7G539</accession>
<dbReference type="PANTHER" id="PTHR37616">
    <property type="entry name" value="BZIP TRANSCRIPTION FACTOR 60-LIKE"/>
    <property type="match status" value="1"/>
</dbReference>
<reference evidence="1" key="1">
    <citation type="journal article" date="2012" name="Nature">
        <title>The tomato genome sequence provides insights into fleshy fruit evolution.</title>
        <authorList>
            <consortium name="Tomato Genome Consortium"/>
        </authorList>
    </citation>
    <scope>NUCLEOTIDE SEQUENCE [LARGE SCALE GENOMIC DNA]</scope>
    <source>
        <strain evidence="1">cv. Heinz 1706</strain>
    </source>
</reference>
<reference evidence="1" key="2">
    <citation type="submission" date="2019-01" db="UniProtKB">
        <authorList>
            <consortium name="EnsemblPlants"/>
        </authorList>
    </citation>
    <scope>IDENTIFICATION</scope>
    <source>
        <strain evidence="1">cv. Heinz 1706</strain>
    </source>
</reference>
<dbReference type="Gramene" id="Solyc04g051063.1.1">
    <property type="protein sequence ID" value="Solyc04g051063.1.1"/>
    <property type="gene ID" value="Solyc04g051063.1"/>
</dbReference>
<organism evidence="1">
    <name type="scientific">Solanum lycopersicum</name>
    <name type="common">Tomato</name>
    <name type="synonym">Lycopersicon esculentum</name>
    <dbReference type="NCBI Taxonomy" id="4081"/>
    <lineage>
        <taxon>Eukaryota</taxon>
        <taxon>Viridiplantae</taxon>
        <taxon>Streptophyta</taxon>
        <taxon>Embryophyta</taxon>
        <taxon>Tracheophyta</taxon>
        <taxon>Spermatophyta</taxon>
        <taxon>Magnoliopsida</taxon>
        <taxon>eudicotyledons</taxon>
        <taxon>Gunneridae</taxon>
        <taxon>Pentapetalae</taxon>
        <taxon>asterids</taxon>
        <taxon>lamiids</taxon>
        <taxon>Solanales</taxon>
        <taxon>Solanaceae</taxon>
        <taxon>Solanoideae</taxon>
        <taxon>Solaneae</taxon>
        <taxon>Solanum</taxon>
        <taxon>Solanum subgen. Lycopersicon</taxon>
    </lineage>
</organism>
<sequence length="173" mass="18916">MMSRHGSQVPLVPIPKLKSWELALAPKRNHLESFLNGFYKKQLGRVLTIDEHVYQSGCSGKYGGKDHSSHCGRGGQIESNMKNTNKVAYEFAHMGNGGDPLEASLYVLRNDKLIDGNLIIQSVLASEKAMVFHVSAYKKNREAGLTGDLAPAIPLIHSRICRSPAMGQSILAS</sequence>
<protein>
    <submittedName>
        <fullName evidence="1">Uncharacterized protein</fullName>
    </submittedName>
</protein>
<evidence type="ECO:0000313" key="2">
    <source>
        <dbReference type="Proteomes" id="UP000004994"/>
    </source>
</evidence>
<dbReference type="AlphaFoldDB" id="A0A3Q7G539"/>
<dbReference type="InParanoid" id="A0A3Q7G539"/>
<dbReference type="Proteomes" id="UP000004994">
    <property type="component" value="Chromosome 4"/>
</dbReference>
<dbReference type="STRING" id="4081.A0A3Q7G539"/>
<proteinExistence type="predicted"/>